<feature type="chain" id="PRO_5032885658" evidence="1">
    <location>
        <begin position="21"/>
        <end position="431"/>
    </location>
</feature>
<accession>A0A821ULR1</accession>
<comment type="caution">
    <text evidence="2">The sequence shown here is derived from an EMBL/GenBank/DDBJ whole genome shotgun (WGS) entry which is preliminary data.</text>
</comment>
<feature type="signal peptide" evidence="1">
    <location>
        <begin position="1"/>
        <end position="20"/>
    </location>
</feature>
<protein>
    <submittedName>
        <fullName evidence="2">Uncharacterized protein</fullName>
    </submittedName>
</protein>
<keyword evidence="3" id="KW-1185">Reference proteome</keyword>
<keyword evidence="1" id="KW-0732">Signal</keyword>
<sequence length="431" mass="49279">MISVKISVALTFVLSVQVSCWTVDLAAMNELNLETEVTDQSSENLGRDLEDVYTSSELEYQSYMEKRIHGVLNNGSIYLDGLRKAMAHYRESLDNCTNVPTTTQSSTWLPENDPNVPSEPDLCRSIMAASDQVTKLSELALWATNELRERKFADKDTAQQEEEELLMKLAWFLDQLAQLTGYMPDPSEYQPNRSTESSTMQMEEMTSTTIPETTISLEIMQTVENGPPLSKRAPKLTNNIKKRSVDNEMTNFVKNYIKYKVWNTDNSDINIKSNSYEVKNEINTKSIQKREVFAKKSILLRPPTKKRNLKAKKIYVEKPKRHFFQKQHGGMAVKIIRKAVKPRLAKRSVYYENYGISRIPEDPMQDISYYIKNKPGTMYSPSVVQVANVYDSLMKHYNLATFEMIKRFGSNITLGMDNLTNGAVKSMADAQ</sequence>
<organism evidence="2 3">
    <name type="scientific">Pieris macdunnoughi</name>
    <dbReference type="NCBI Taxonomy" id="345717"/>
    <lineage>
        <taxon>Eukaryota</taxon>
        <taxon>Metazoa</taxon>
        <taxon>Ecdysozoa</taxon>
        <taxon>Arthropoda</taxon>
        <taxon>Hexapoda</taxon>
        <taxon>Insecta</taxon>
        <taxon>Pterygota</taxon>
        <taxon>Neoptera</taxon>
        <taxon>Endopterygota</taxon>
        <taxon>Lepidoptera</taxon>
        <taxon>Glossata</taxon>
        <taxon>Ditrysia</taxon>
        <taxon>Papilionoidea</taxon>
        <taxon>Pieridae</taxon>
        <taxon>Pierinae</taxon>
        <taxon>Pieris</taxon>
    </lineage>
</organism>
<proteinExistence type="predicted"/>
<evidence type="ECO:0000256" key="1">
    <source>
        <dbReference type="SAM" id="SignalP"/>
    </source>
</evidence>
<gene>
    <name evidence="2" type="ORF">PMACD_LOCUS10571</name>
</gene>
<name>A0A821ULR1_9NEOP</name>
<evidence type="ECO:0000313" key="3">
    <source>
        <dbReference type="Proteomes" id="UP000663880"/>
    </source>
</evidence>
<dbReference type="Proteomes" id="UP000663880">
    <property type="component" value="Unassembled WGS sequence"/>
</dbReference>
<dbReference type="AlphaFoldDB" id="A0A821ULR1"/>
<evidence type="ECO:0000313" key="2">
    <source>
        <dbReference type="EMBL" id="CAF4892149.1"/>
    </source>
</evidence>
<reference evidence="2" key="1">
    <citation type="submission" date="2021-02" db="EMBL/GenBank/DDBJ databases">
        <authorList>
            <person name="Steward A R."/>
        </authorList>
    </citation>
    <scope>NUCLEOTIDE SEQUENCE</scope>
</reference>
<dbReference type="OrthoDB" id="6920178at2759"/>
<dbReference type="EMBL" id="CAJOBZ010000031">
    <property type="protein sequence ID" value="CAF4892149.1"/>
    <property type="molecule type" value="Genomic_DNA"/>
</dbReference>